<protein>
    <submittedName>
        <fullName evidence="2">Transcriptional regulator</fullName>
    </submittedName>
</protein>
<sequence length="61" mass="6594">MSPKERAVLAGEVAPLYTAGATIRELSSATACSFGSIHRLLSTTEGVMMRGRGGTRRRDRR</sequence>
<evidence type="ECO:0000313" key="3">
    <source>
        <dbReference type="Proteomes" id="UP000253507"/>
    </source>
</evidence>
<comment type="caution">
    <text evidence="2">The sequence shown here is derived from an EMBL/GenBank/DDBJ whole genome shotgun (WGS) entry which is preliminary data.</text>
</comment>
<dbReference type="InterPro" id="IPR045745">
    <property type="entry name" value="HTH_58_Actinobacteria-type"/>
</dbReference>
<dbReference type="AlphaFoldDB" id="A0A367F6Z5"/>
<name>A0A367F6Z5_9ACTN</name>
<dbReference type="Pfam" id="PF19575">
    <property type="entry name" value="HTH_58"/>
    <property type="match status" value="1"/>
</dbReference>
<dbReference type="Proteomes" id="UP000253507">
    <property type="component" value="Unassembled WGS sequence"/>
</dbReference>
<keyword evidence="3" id="KW-1185">Reference proteome</keyword>
<evidence type="ECO:0000259" key="1">
    <source>
        <dbReference type="Pfam" id="PF19575"/>
    </source>
</evidence>
<evidence type="ECO:0000313" key="2">
    <source>
        <dbReference type="EMBL" id="RCG25320.1"/>
    </source>
</evidence>
<reference evidence="2 3" key="1">
    <citation type="submission" date="2018-06" db="EMBL/GenBank/DDBJ databases">
        <title>Streptomyces reniochalinae sp. nov. and Streptomyces diacarnus sp. nov. from marine sponges.</title>
        <authorList>
            <person name="Li L."/>
        </authorList>
    </citation>
    <scope>NUCLEOTIDE SEQUENCE [LARGE SCALE GENOMIC DNA]</scope>
    <source>
        <strain evidence="2 3">LHW50302</strain>
    </source>
</reference>
<proteinExistence type="predicted"/>
<feature type="domain" description="Helix-turn-helix" evidence="1">
    <location>
        <begin position="4"/>
        <end position="57"/>
    </location>
</feature>
<accession>A0A367F6Z5</accession>
<dbReference type="EMBL" id="QOIM01000018">
    <property type="protein sequence ID" value="RCG25320.1"/>
    <property type="molecule type" value="Genomic_DNA"/>
</dbReference>
<gene>
    <name evidence="2" type="ORF">DQ392_01940</name>
</gene>
<organism evidence="2 3">
    <name type="scientific">Streptomyces reniochalinae</name>
    <dbReference type="NCBI Taxonomy" id="2250578"/>
    <lineage>
        <taxon>Bacteria</taxon>
        <taxon>Bacillati</taxon>
        <taxon>Actinomycetota</taxon>
        <taxon>Actinomycetes</taxon>
        <taxon>Kitasatosporales</taxon>
        <taxon>Streptomycetaceae</taxon>
        <taxon>Streptomyces</taxon>
    </lineage>
</organism>